<gene>
    <name evidence="2" type="ORF">ASPZODRAFT_28158</name>
</gene>
<name>A0A1L9S9Q1_9EURO</name>
<dbReference type="EMBL" id="KV878350">
    <property type="protein sequence ID" value="OJJ43901.1"/>
    <property type="molecule type" value="Genomic_DNA"/>
</dbReference>
<dbReference type="OrthoDB" id="434972at2759"/>
<evidence type="ECO:0000256" key="1">
    <source>
        <dbReference type="SAM" id="Phobius"/>
    </source>
</evidence>
<dbReference type="STRING" id="1073090.A0A1L9S9Q1"/>
<organism evidence="2 3">
    <name type="scientific">Penicilliopsis zonata CBS 506.65</name>
    <dbReference type="NCBI Taxonomy" id="1073090"/>
    <lineage>
        <taxon>Eukaryota</taxon>
        <taxon>Fungi</taxon>
        <taxon>Dikarya</taxon>
        <taxon>Ascomycota</taxon>
        <taxon>Pezizomycotina</taxon>
        <taxon>Eurotiomycetes</taxon>
        <taxon>Eurotiomycetidae</taxon>
        <taxon>Eurotiales</taxon>
        <taxon>Aspergillaceae</taxon>
        <taxon>Penicilliopsis</taxon>
    </lineage>
</organism>
<keyword evidence="3" id="KW-1185">Reference proteome</keyword>
<keyword evidence="1" id="KW-1133">Transmembrane helix</keyword>
<feature type="transmembrane region" description="Helical" evidence="1">
    <location>
        <begin position="310"/>
        <end position="330"/>
    </location>
</feature>
<evidence type="ECO:0000313" key="3">
    <source>
        <dbReference type="Proteomes" id="UP000184188"/>
    </source>
</evidence>
<feature type="transmembrane region" description="Helical" evidence="1">
    <location>
        <begin position="82"/>
        <end position="103"/>
    </location>
</feature>
<dbReference type="AlphaFoldDB" id="A0A1L9S9Q1"/>
<dbReference type="RefSeq" id="XP_022578411.1">
    <property type="nucleotide sequence ID" value="XM_022728113.1"/>
</dbReference>
<accession>A0A1L9S9Q1</accession>
<keyword evidence="1" id="KW-0472">Membrane</keyword>
<dbReference type="Proteomes" id="UP000184188">
    <property type="component" value="Unassembled WGS sequence"/>
</dbReference>
<evidence type="ECO:0000313" key="2">
    <source>
        <dbReference type="EMBL" id="OJJ43901.1"/>
    </source>
</evidence>
<proteinExistence type="predicted"/>
<feature type="transmembrane region" description="Helical" evidence="1">
    <location>
        <begin position="246"/>
        <end position="270"/>
    </location>
</feature>
<reference evidence="3" key="1">
    <citation type="journal article" date="2017" name="Genome Biol.">
        <title>Comparative genomics reveals high biological diversity and specific adaptations in the industrially and medically important fungal genus Aspergillus.</title>
        <authorList>
            <person name="de Vries R.P."/>
            <person name="Riley R."/>
            <person name="Wiebenga A."/>
            <person name="Aguilar-Osorio G."/>
            <person name="Amillis S."/>
            <person name="Uchima C.A."/>
            <person name="Anderluh G."/>
            <person name="Asadollahi M."/>
            <person name="Askin M."/>
            <person name="Barry K."/>
            <person name="Battaglia E."/>
            <person name="Bayram O."/>
            <person name="Benocci T."/>
            <person name="Braus-Stromeyer S.A."/>
            <person name="Caldana C."/>
            <person name="Canovas D."/>
            <person name="Cerqueira G.C."/>
            <person name="Chen F."/>
            <person name="Chen W."/>
            <person name="Choi C."/>
            <person name="Clum A."/>
            <person name="Dos Santos R.A."/>
            <person name="Damasio A.R."/>
            <person name="Diallinas G."/>
            <person name="Emri T."/>
            <person name="Fekete E."/>
            <person name="Flipphi M."/>
            <person name="Freyberg S."/>
            <person name="Gallo A."/>
            <person name="Gournas C."/>
            <person name="Habgood R."/>
            <person name="Hainaut M."/>
            <person name="Harispe M.L."/>
            <person name="Henrissat B."/>
            <person name="Hilden K.S."/>
            <person name="Hope R."/>
            <person name="Hossain A."/>
            <person name="Karabika E."/>
            <person name="Karaffa L."/>
            <person name="Karanyi Z."/>
            <person name="Krasevec N."/>
            <person name="Kuo A."/>
            <person name="Kusch H."/>
            <person name="LaButti K."/>
            <person name="Lagendijk E.L."/>
            <person name="Lapidus A."/>
            <person name="Levasseur A."/>
            <person name="Lindquist E."/>
            <person name="Lipzen A."/>
            <person name="Logrieco A.F."/>
            <person name="MacCabe A."/>
            <person name="Maekelae M.R."/>
            <person name="Malavazi I."/>
            <person name="Melin P."/>
            <person name="Meyer V."/>
            <person name="Mielnichuk N."/>
            <person name="Miskei M."/>
            <person name="Molnar A.P."/>
            <person name="Mule G."/>
            <person name="Ngan C.Y."/>
            <person name="Orejas M."/>
            <person name="Orosz E."/>
            <person name="Ouedraogo J.P."/>
            <person name="Overkamp K.M."/>
            <person name="Park H.-S."/>
            <person name="Perrone G."/>
            <person name="Piumi F."/>
            <person name="Punt P.J."/>
            <person name="Ram A.F."/>
            <person name="Ramon A."/>
            <person name="Rauscher S."/>
            <person name="Record E."/>
            <person name="Riano-Pachon D.M."/>
            <person name="Robert V."/>
            <person name="Roehrig J."/>
            <person name="Ruller R."/>
            <person name="Salamov A."/>
            <person name="Salih N.S."/>
            <person name="Samson R.A."/>
            <person name="Sandor E."/>
            <person name="Sanguinetti M."/>
            <person name="Schuetze T."/>
            <person name="Sepcic K."/>
            <person name="Shelest E."/>
            <person name="Sherlock G."/>
            <person name="Sophianopoulou V."/>
            <person name="Squina F.M."/>
            <person name="Sun H."/>
            <person name="Susca A."/>
            <person name="Todd R.B."/>
            <person name="Tsang A."/>
            <person name="Unkles S.E."/>
            <person name="van de Wiele N."/>
            <person name="van Rossen-Uffink D."/>
            <person name="Oliveira J.V."/>
            <person name="Vesth T.C."/>
            <person name="Visser J."/>
            <person name="Yu J.-H."/>
            <person name="Zhou M."/>
            <person name="Andersen M.R."/>
            <person name="Archer D.B."/>
            <person name="Baker S.E."/>
            <person name="Benoit I."/>
            <person name="Brakhage A.A."/>
            <person name="Braus G.H."/>
            <person name="Fischer R."/>
            <person name="Frisvad J.C."/>
            <person name="Goldman G.H."/>
            <person name="Houbraken J."/>
            <person name="Oakley B."/>
            <person name="Pocsi I."/>
            <person name="Scazzocchio C."/>
            <person name="Seiboth B."/>
            <person name="vanKuyk P.A."/>
            <person name="Wortman J."/>
            <person name="Dyer P.S."/>
            <person name="Grigoriev I.V."/>
        </authorList>
    </citation>
    <scope>NUCLEOTIDE SEQUENCE [LARGE SCALE GENOMIC DNA]</scope>
    <source>
        <strain evidence="3">CBS 506.65</strain>
    </source>
</reference>
<dbReference type="VEuPathDB" id="FungiDB:ASPZODRAFT_28158"/>
<feature type="transmembrane region" description="Helical" evidence="1">
    <location>
        <begin position="45"/>
        <end position="70"/>
    </location>
</feature>
<keyword evidence="1" id="KW-0812">Transmembrane</keyword>
<protein>
    <submittedName>
        <fullName evidence="2">Uncharacterized protein</fullName>
    </submittedName>
</protein>
<dbReference type="GeneID" id="34614577"/>
<sequence>MSFDFIDLNDIGMDYQDQGPQTFVGRVCHAASSMFYGTKALAYTLWLYTFDCFYTFILPVTFFALVGALTGRPFTSSRVESVQIVLQHVPGMFMWVWLNALLFNVYSQRTDFGIIRDRCDKPWRPLVSWRVKTRADSNDLYIALIHLCCALGWYLETLTTTILVMCQGWLFIRLRLGEWNWIFRSLSKTLVMLGYTAVATQIAAGGSPLGPSGTSWMVDFGLVLFSTISILDLPDQHGDAVTGRRTLPLVLGQIWGGFILTIPLGFWAFFFPSLVAPRFSDVFIPQAVVALPIIWKLWTADHFLEHKTTAYLWAVWICMYYPTYFGFYYLH</sequence>